<dbReference type="PANTHER" id="PTHR10221">
    <property type="entry name" value="TRANSCRIPTION INITIATION FACTOR TFIID SUBUNIT 6"/>
    <property type="match status" value="1"/>
</dbReference>
<name>A0A8S1L3S0_9CILI</name>
<keyword evidence="3" id="KW-0805">Transcription regulation</keyword>
<evidence type="ECO:0000313" key="7">
    <source>
        <dbReference type="EMBL" id="CAD8062478.1"/>
    </source>
</evidence>
<dbReference type="GO" id="GO:0003713">
    <property type="term" value="F:transcription coactivator activity"/>
    <property type="evidence" value="ECO:0007669"/>
    <property type="project" value="TreeGrafter"/>
</dbReference>
<dbReference type="AlphaFoldDB" id="A0A8S1L3S0"/>
<dbReference type="OrthoDB" id="361039at2759"/>
<evidence type="ECO:0000259" key="6">
    <source>
        <dbReference type="Pfam" id="PF07571"/>
    </source>
</evidence>
<proteinExistence type="inferred from homology"/>
<dbReference type="GO" id="GO:0000124">
    <property type="term" value="C:SAGA complex"/>
    <property type="evidence" value="ECO:0007669"/>
    <property type="project" value="InterPro"/>
</dbReference>
<protein>
    <recommendedName>
        <fullName evidence="6">TAF6 C-terminal HEAT repeat domain-containing protein</fullName>
    </recommendedName>
</protein>
<dbReference type="Pfam" id="PF07571">
    <property type="entry name" value="TAF6_C"/>
    <property type="match status" value="1"/>
</dbReference>
<dbReference type="GO" id="GO:0016251">
    <property type="term" value="F:RNA polymerase II general transcription initiation factor activity"/>
    <property type="evidence" value="ECO:0007669"/>
    <property type="project" value="InterPro"/>
</dbReference>
<dbReference type="GO" id="GO:0046695">
    <property type="term" value="C:SLIK (SAGA-like) complex"/>
    <property type="evidence" value="ECO:0007669"/>
    <property type="project" value="InterPro"/>
</dbReference>
<dbReference type="InterPro" id="IPR037796">
    <property type="entry name" value="TAF6"/>
</dbReference>
<keyword evidence="5" id="KW-0539">Nucleus</keyword>
<organism evidence="7 8">
    <name type="scientific">Paramecium sonneborni</name>
    <dbReference type="NCBI Taxonomy" id="65129"/>
    <lineage>
        <taxon>Eukaryota</taxon>
        <taxon>Sar</taxon>
        <taxon>Alveolata</taxon>
        <taxon>Ciliophora</taxon>
        <taxon>Intramacronucleata</taxon>
        <taxon>Oligohymenophorea</taxon>
        <taxon>Peniculida</taxon>
        <taxon>Parameciidae</taxon>
        <taxon>Paramecium</taxon>
    </lineage>
</organism>
<dbReference type="EMBL" id="CAJJDN010000016">
    <property type="protein sequence ID" value="CAD8062478.1"/>
    <property type="molecule type" value="Genomic_DNA"/>
</dbReference>
<reference evidence="7" key="1">
    <citation type="submission" date="2021-01" db="EMBL/GenBank/DDBJ databases">
        <authorList>
            <consortium name="Genoscope - CEA"/>
            <person name="William W."/>
        </authorList>
    </citation>
    <scope>NUCLEOTIDE SEQUENCE</scope>
</reference>
<sequence length="451" mass="53407">MSVYRDESILKGLLQGKTIEQGAELHLFIIIEQNVRKVIQEAIKYQRHFRKKQLNSQDIELAIKDQNMLKSEIVGFQYMDSINLSKRMDEYVLNDQSLDLRDLITHQMKTVKIPLGFPSLSIFNVMKDYQMINSQETQSIMQYKDIIQAESFQIMENKKSFNIIKDNVISILTVHQQSIVKNFKDIFEKEVTSLKFNFSQEFVQLLSDLENYKDVAQIVPFIIQYLYSQQDQVQIYYYKHRCVIIECLNKLIVNKQINLEFQLHQILKILVQFLTAKIVKINIKSQIELQIKTAKCLNYLLEKFNLKYQALRQNIDRVILDKFEKIKSKIQRKNSHKSLLKVYSIISYFIEQNVNVQHLKFVEQMCELIRNIEVGKQQIKQQYLDYEHLAGLISLSLGSILMKVINGLQYFQPKDENKILHIINNTRQLMLEMGLNEMLVMQSYIVEHMIL</sequence>
<feature type="domain" description="TAF6 C-terminal HEAT repeat" evidence="6">
    <location>
        <begin position="178"/>
        <end position="329"/>
    </location>
</feature>
<evidence type="ECO:0000313" key="8">
    <source>
        <dbReference type="Proteomes" id="UP000692954"/>
    </source>
</evidence>
<comment type="subcellular location">
    <subcellularLocation>
        <location evidence="1">Nucleus</location>
    </subcellularLocation>
</comment>
<evidence type="ECO:0000256" key="4">
    <source>
        <dbReference type="ARBA" id="ARBA00023163"/>
    </source>
</evidence>
<dbReference type="GO" id="GO:0051123">
    <property type="term" value="P:RNA polymerase II preinitiation complex assembly"/>
    <property type="evidence" value="ECO:0007669"/>
    <property type="project" value="TreeGrafter"/>
</dbReference>
<comment type="similarity">
    <text evidence="2">Belongs to the TAF6 family.</text>
</comment>
<evidence type="ECO:0000256" key="1">
    <source>
        <dbReference type="ARBA" id="ARBA00004123"/>
    </source>
</evidence>
<dbReference type="Proteomes" id="UP000692954">
    <property type="component" value="Unassembled WGS sequence"/>
</dbReference>
<evidence type="ECO:0000256" key="5">
    <source>
        <dbReference type="ARBA" id="ARBA00023242"/>
    </source>
</evidence>
<accession>A0A8S1L3S0</accession>
<evidence type="ECO:0000256" key="2">
    <source>
        <dbReference type="ARBA" id="ARBA00007688"/>
    </source>
</evidence>
<dbReference type="GO" id="GO:0005669">
    <property type="term" value="C:transcription factor TFIID complex"/>
    <property type="evidence" value="ECO:0007669"/>
    <property type="project" value="InterPro"/>
</dbReference>
<dbReference type="PANTHER" id="PTHR10221:SF9">
    <property type="entry name" value="TRANSCRIPTION INITIATION FACTOR TFIID SUBUNIT 6"/>
    <property type="match status" value="1"/>
</dbReference>
<dbReference type="InterPro" id="IPR011442">
    <property type="entry name" value="TAF6_C"/>
</dbReference>
<keyword evidence="4" id="KW-0804">Transcription</keyword>
<comment type="caution">
    <text evidence="7">The sequence shown here is derived from an EMBL/GenBank/DDBJ whole genome shotgun (WGS) entry which is preliminary data.</text>
</comment>
<keyword evidence="8" id="KW-1185">Reference proteome</keyword>
<evidence type="ECO:0000256" key="3">
    <source>
        <dbReference type="ARBA" id="ARBA00023015"/>
    </source>
</evidence>
<gene>
    <name evidence="7" type="ORF">PSON_ATCC_30995.1.T0160362</name>
</gene>